<organism evidence="5 6">
    <name type="scientific">Pandoraea commovens</name>
    <dbReference type="NCBI Taxonomy" id="2508289"/>
    <lineage>
        <taxon>Bacteria</taxon>
        <taxon>Pseudomonadati</taxon>
        <taxon>Pseudomonadota</taxon>
        <taxon>Betaproteobacteria</taxon>
        <taxon>Burkholderiales</taxon>
        <taxon>Burkholderiaceae</taxon>
        <taxon>Pandoraea</taxon>
    </lineage>
</organism>
<keyword evidence="1 2" id="KW-0238">DNA-binding</keyword>
<evidence type="ECO:0000256" key="2">
    <source>
        <dbReference type="PROSITE-ProRule" id="PRU01091"/>
    </source>
</evidence>
<evidence type="ECO:0000259" key="4">
    <source>
        <dbReference type="PROSITE" id="PS51755"/>
    </source>
</evidence>
<protein>
    <recommendedName>
        <fullName evidence="4">OmpR/PhoB-type domain-containing protein</fullName>
    </recommendedName>
</protein>
<evidence type="ECO:0000256" key="1">
    <source>
        <dbReference type="ARBA" id="ARBA00023125"/>
    </source>
</evidence>
<dbReference type="InterPro" id="IPR001867">
    <property type="entry name" value="OmpR/PhoB-type_DNA-bd"/>
</dbReference>
<dbReference type="SUPFAM" id="SSF46894">
    <property type="entry name" value="C-terminal effector domain of the bipartite response regulators"/>
    <property type="match status" value="1"/>
</dbReference>
<dbReference type="Proteomes" id="UP000343335">
    <property type="component" value="Unassembled WGS sequence"/>
</dbReference>
<keyword evidence="3" id="KW-0472">Membrane</keyword>
<keyword evidence="3" id="KW-1133">Transmembrane helix</keyword>
<dbReference type="OrthoDB" id="1971692at2"/>
<gene>
    <name evidence="5" type="ORF">PCO31010_04292</name>
</gene>
<dbReference type="EMBL" id="CABPSA010000008">
    <property type="protein sequence ID" value="VVE43639.1"/>
    <property type="molecule type" value="Genomic_DNA"/>
</dbReference>
<dbReference type="InterPro" id="IPR016032">
    <property type="entry name" value="Sig_transdc_resp-reg_C-effctor"/>
</dbReference>
<dbReference type="GO" id="GO:0000160">
    <property type="term" value="P:phosphorelay signal transduction system"/>
    <property type="evidence" value="ECO:0007669"/>
    <property type="project" value="InterPro"/>
</dbReference>
<name>A0A5E4Y4K9_9BURK</name>
<feature type="domain" description="OmpR/PhoB-type" evidence="4">
    <location>
        <begin position="1"/>
        <end position="105"/>
    </location>
</feature>
<evidence type="ECO:0000256" key="3">
    <source>
        <dbReference type="SAM" id="Phobius"/>
    </source>
</evidence>
<dbReference type="RefSeq" id="WP_150666010.1">
    <property type="nucleotide sequence ID" value="NZ_CABPSA010000008.1"/>
</dbReference>
<dbReference type="GO" id="GO:0006355">
    <property type="term" value="P:regulation of DNA-templated transcription"/>
    <property type="evidence" value="ECO:0007669"/>
    <property type="project" value="InterPro"/>
</dbReference>
<dbReference type="PROSITE" id="PS51755">
    <property type="entry name" value="OMPR_PHOB"/>
    <property type="match status" value="1"/>
</dbReference>
<evidence type="ECO:0000313" key="5">
    <source>
        <dbReference type="EMBL" id="VVE43639.1"/>
    </source>
</evidence>
<feature type="transmembrane region" description="Helical" evidence="3">
    <location>
        <begin position="232"/>
        <end position="252"/>
    </location>
</feature>
<keyword evidence="3" id="KW-0812">Transmembrane</keyword>
<reference evidence="5 6" key="1">
    <citation type="submission" date="2019-08" db="EMBL/GenBank/DDBJ databases">
        <authorList>
            <person name="Peeters C."/>
        </authorList>
    </citation>
    <scope>NUCLEOTIDE SEQUENCE [LARGE SCALE GENOMIC DNA]</scope>
    <source>
        <strain evidence="5 6">LMG 31010</strain>
    </source>
</reference>
<evidence type="ECO:0000313" key="6">
    <source>
        <dbReference type="Proteomes" id="UP000343335"/>
    </source>
</evidence>
<dbReference type="CDD" id="cd00383">
    <property type="entry name" value="trans_reg_C"/>
    <property type="match status" value="1"/>
</dbReference>
<dbReference type="GO" id="GO:0003677">
    <property type="term" value="F:DNA binding"/>
    <property type="evidence" value="ECO:0007669"/>
    <property type="project" value="UniProtKB-UniRule"/>
</dbReference>
<accession>A0A5E4Y4K9</accession>
<dbReference type="Pfam" id="PF00486">
    <property type="entry name" value="Trans_reg_C"/>
    <property type="match status" value="1"/>
</dbReference>
<dbReference type="InterPro" id="IPR036388">
    <property type="entry name" value="WH-like_DNA-bd_sf"/>
</dbReference>
<dbReference type="AlphaFoldDB" id="A0A5E4Y4K9"/>
<proteinExistence type="predicted"/>
<dbReference type="SMART" id="SM00862">
    <property type="entry name" value="Trans_reg_C"/>
    <property type="match status" value="1"/>
</dbReference>
<dbReference type="Gene3D" id="1.10.10.10">
    <property type="entry name" value="Winged helix-like DNA-binding domain superfamily/Winged helix DNA-binding domain"/>
    <property type="match status" value="1"/>
</dbReference>
<feature type="DNA-binding region" description="OmpR/PhoB-type" evidence="2">
    <location>
        <begin position="1"/>
        <end position="105"/>
    </location>
</feature>
<sequence length="357" mass="38774">MAKFLIGDAVRFDSDTFALATKGNPNVSLPLGAAAGRCLLVLLEANGEIVTKRAMLGKAWEQYGAVVTSNNLSQAIMQIRRAFEQAGADPSLLVTVPRIGYRLNSVVKVSPFVDASAVESVLPASPVLPIPHFFDEKSQSDSEPENSFPITEAIVREIESDLAPMSPTASATASEAGLPGDIPLTTDGVPALTPIPSDAVVATTSPVTIPSSHDVPPLARHRMLVRPVRTTHLFFAMGLWTIIALASAIYAFRTLPPLLGNLYQHARSGQWVPVPSDETHRYFVTPERAGDAQFLANRVSMIEKEPPKSIVDFPERLVYINGTAYNDLYSYFLCRQPIDRPDANCVSYLVMQETGNR</sequence>